<dbReference type="InterPro" id="IPR015424">
    <property type="entry name" value="PyrdxlP-dep_Trfase"/>
</dbReference>
<evidence type="ECO:0000256" key="2">
    <source>
        <dbReference type="ARBA" id="ARBA00007441"/>
    </source>
</evidence>
<gene>
    <name evidence="7" type="ORF">HNR40_001680</name>
</gene>
<dbReference type="RefSeq" id="WP_184959626.1">
    <property type="nucleotide sequence ID" value="NZ_JACHIN010000002.1"/>
</dbReference>
<protein>
    <submittedName>
        <fullName evidence="7">Aspartate/methionine/tyrosine aminotransferase</fullName>
    </submittedName>
</protein>
<comment type="similarity">
    <text evidence="2">Belongs to the class-I pyridoxal-phosphate-dependent aminotransferase family.</text>
</comment>
<dbReference type="Gene3D" id="3.40.640.10">
    <property type="entry name" value="Type I PLP-dependent aspartate aminotransferase-like (Major domain)"/>
    <property type="match status" value="1"/>
</dbReference>
<accession>A0A7W7ZYK8</accession>
<feature type="domain" description="Aminotransferase class I/classII large" evidence="6">
    <location>
        <begin position="38"/>
        <end position="374"/>
    </location>
</feature>
<dbReference type="GO" id="GO:0006520">
    <property type="term" value="P:amino acid metabolic process"/>
    <property type="evidence" value="ECO:0007669"/>
    <property type="project" value="InterPro"/>
</dbReference>
<dbReference type="GO" id="GO:0030170">
    <property type="term" value="F:pyridoxal phosphate binding"/>
    <property type="evidence" value="ECO:0007669"/>
    <property type="project" value="InterPro"/>
</dbReference>
<dbReference type="AlphaFoldDB" id="A0A7W7ZYK8"/>
<evidence type="ECO:0000256" key="3">
    <source>
        <dbReference type="ARBA" id="ARBA00022576"/>
    </source>
</evidence>
<dbReference type="Proteomes" id="UP000568380">
    <property type="component" value="Unassembled WGS sequence"/>
</dbReference>
<dbReference type="Pfam" id="PF00155">
    <property type="entry name" value="Aminotran_1_2"/>
    <property type="match status" value="1"/>
</dbReference>
<proteinExistence type="inferred from homology"/>
<keyword evidence="3 7" id="KW-0032">Aminotransferase</keyword>
<sequence>MRNNSRFAHVQTFDIDRVAAAAGADPDVLRMENLDTDVPPPPNAVTATAQALATGQGNSWLPFNGLPVLREAIAADLRERTGHDYDPARQIVVTSSGTAAVMPVLLATTEPGQRVVLTDPTYAGLLQRVRLADARPYLVPLRVDGGMWRLDRDALAQVTEAAAIIMMSPSMPAGVVLTHEDWTAVAEACERLDAYLIYDAAMERIVFDGHPRINPCRVDGLAARTIVIGSVSKEYRMIGWRIGWVAGPADILSRVLTAVTYNTTVASGFAQIGAAVALSEPSGVAEAVAEYQARHEAVVRQLDGLPLVRAAGGWACLVDAEELGIGARELSDRLLSHGRIAATPMTAWGEEVARRYVRLVYSNEPVKRLNELRDRFTAALP</sequence>
<evidence type="ECO:0000256" key="1">
    <source>
        <dbReference type="ARBA" id="ARBA00001933"/>
    </source>
</evidence>
<dbReference type="InterPro" id="IPR015421">
    <property type="entry name" value="PyrdxlP-dep_Trfase_major"/>
</dbReference>
<dbReference type="InterPro" id="IPR050596">
    <property type="entry name" value="AspAT/PAT-like"/>
</dbReference>
<evidence type="ECO:0000259" key="6">
    <source>
        <dbReference type="Pfam" id="PF00155"/>
    </source>
</evidence>
<dbReference type="PANTHER" id="PTHR46383">
    <property type="entry name" value="ASPARTATE AMINOTRANSFERASE"/>
    <property type="match status" value="1"/>
</dbReference>
<dbReference type="SUPFAM" id="SSF53383">
    <property type="entry name" value="PLP-dependent transferases"/>
    <property type="match status" value="1"/>
</dbReference>
<organism evidence="7 8">
    <name type="scientific">Nonomuraea endophytica</name>
    <dbReference type="NCBI Taxonomy" id="714136"/>
    <lineage>
        <taxon>Bacteria</taxon>
        <taxon>Bacillati</taxon>
        <taxon>Actinomycetota</taxon>
        <taxon>Actinomycetes</taxon>
        <taxon>Streptosporangiales</taxon>
        <taxon>Streptosporangiaceae</taxon>
        <taxon>Nonomuraea</taxon>
    </lineage>
</organism>
<comment type="cofactor">
    <cofactor evidence="1">
        <name>pyridoxal 5'-phosphate</name>
        <dbReference type="ChEBI" id="CHEBI:597326"/>
    </cofactor>
</comment>
<keyword evidence="5" id="KW-0663">Pyridoxal phosphate</keyword>
<evidence type="ECO:0000313" key="7">
    <source>
        <dbReference type="EMBL" id="MBB5076216.1"/>
    </source>
</evidence>
<evidence type="ECO:0000256" key="5">
    <source>
        <dbReference type="ARBA" id="ARBA00022898"/>
    </source>
</evidence>
<keyword evidence="4 7" id="KW-0808">Transferase</keyword>
<dbReference type="GO" id="GO:0008483">
    <property type="term" value="F:transaminase activity"/>
    <property type="evidence" value="ECO:0007669"/>
    <property type="project" value="UniProtKB-KW"/>
</dbReference>
<dbReference type="EMBL" id="JACHIN010000002">
    <property type="protein sequence ID" value="MBB5076216.1"/>
    <property type="molecule type" value="Genomic_DNA"/>
</dbReference>
<comment type="caution">
    <text evidence="7">The sequence shown here is derived from an EMBL/GenBank/DDBJ whole genome shotgun (WGS) entry which is preliminary data.</text>
</comment>
<evidence type="ECO:0000256" key="4">
    <source>
        <dbReference type="ARBA" id="ARBA00022679"/>
    </source>
</evidence>
<reference evidence="7 8" key="1">
    <citation type="submission" date="2020-08" db="EMBL/GenBank/DDBJ databases">
        <title>Genomic Encyclopedia of Type Strains, Phase IV (KMG-IV): sequencing the most valuable type-strain genomes for metagenomic binning, comparative biology and taxonomic classification.</title>
        <authorList>
            <person name="Goeker M."/>
        </authorList>
    </citation>
    <scope>NUCLEOTIDE SEQUENCE [LARGE SCALE GENOMIC DNA]</scope>
    <source>
        <strain evidence="7 8">DSM 45385</strain>
    </source>
</reference>
<evidence type="ECO:0000313" key="8">
    <source>
        <dbReference type="Proteomes" id="UP000568380"/>
    </source>
</evidence>
<name>A0A7W7ZYK8_9ACTN</name>
<dbReference type="CDD" id="cd00609">
    <property type="entry name" value="AAT_like"/>
    <property type="match status" value="1"/>
</dbReference>
<dbReference type="InterPro" id="IPR004839">
    <property type="entry name" value="Aminotransferase_I/II_large"/>
</dbReference>
<keyword evidence="8" id="KW-1185">Reference proteome</keyword>